<name>A0A009HVT5_ACIB9</name>
<dbReference type="InterPro" id="IPR010982">
    <property type="entry name" value="Lambda_DNA-bd_dom_sf"/>
</dbReference>
<dbReference type="InterPro" id="IPR050807">
    <property type="entry name" value="TransReg_Diox_bact_type"/>
</dbReference>
<proteinExistence type="predicted"/>
<dbReference type="Proteomes" id="UP000020595">
    <property type="component" value="Unassembled WGS sequence"/>
</dbReference>
<feature type="domain" description="HTH cro/C1-type" evidence="4">
    <location>
        <begin position="15"/>
        <end position="69"/>
    </location>
</feature>
<dbReference type="PROSITE" id="PS50943">
    <property type="entry name" value="HTH_CROC1"/>
    <property type="match status" value="1"/>
</dbReference>
<dbReference type="GO" id="GO:0003677">
    <property type="term" value="F:DNA binding"/>
    <property type="evidence" value="ECO:0007669"/>
    <property type="project" value="UniProtKB-KW"/>
</dbReference>
<evidence type="ECO:0000313" key="6">
    <source>
        <dbReference type="Proteomes" id="UP000020595"/>
    </source>
</evidence>
<dbReference type="SUPFAM" id="SSF51182">
    <property type="entry name" value="RmlC-like cupins"/>
    <property type="match status" value="1"/>
</dbReference>
<dbReference type="SUPFAM" id="SSF47413">
    <property type="entry name" value="lambda repressor-like DNA-binding domains"/>
    <property type="match status" value="1"/>
</dbReference>
<dbReference type="EMBL" id="JEWH01000005">
    <property type="protein sequence ID" value="EXB07075.1"/>
    <property type="molecule type" value="Genomic_DNA"/>
</dbReference>
<evidence type="ECO:0000256" key="1">
    <source>
        <dbReference type="ARBA" id="ARBA00023015"/>
    </source>
</evidence>
<reference evidence="5 6" key="1">
    <citation type="submission" date="2014-02" db="EMBL/GenBank/DDBJ databases">
        <title>Comparative genomics and transcriptomics to identify genetic mechanisms underlying the emergence of carbapenem resistant Acinetobacter baumannii (CRAb).</title>
        <authorList>
            <person name="Harris A.D."/>
            <person name="Johnson K.J."/>
            <person name="George J."/>
            <person name="Shefchek K."/>
            <person name="Daugherty S.C."/>
            <person name="Parankush S."/>
            <person name="Sadzewicz L."/>
            <person name="Tallon L."/>
            <person name="Sengamalay N."/>
            <person name="Hazen T.H."/>
            <person name="Rasko D.A."/>
        </authorList>
    </citation>
    <scope>NUCLEOTIDE SEQUENCE [LARGE SCALE GENOMIC DNA]</scope>
    <source>
        <strain evidence="5 6">1295743</strain>
    </source>
</reference>
<evidence type="ECO:0000313" key="5">
    <source>
        <dbReference type="EMBL" id="EXB07075.1"/>
    </source>
</evidence>
<dbReference type="InterPro" id="IPR013096">
    <property type="entry name" value="Cupin_2"/>
</dbReference>
<dbReference type="InterPro" id="IPR014710">
    <property type="entry name" value="RmlC-like_jellyroll"/>
</dbReference>
<evidence type="ECO:0000256" key="3">
    <source>
        <dbReference type="ARBA" id="ARBA00023163"/>
    </source>
</evidence>
<dbReference type="AlphaFoldDB" id="A0A009HVT5"/>
<gene>
    <name evidence="5" type="ORF">J512_0695</name>
</gene>
<dbReference type="InterPro" id="IPR011051">
    <property type="entry name" value="RmlC_Cupin_sf"/>
</dbReference>
<keyword evidence="3" id="KW-0804">Transcription</keyword>
<accession>A0A009HVT5</accession>
<keyword evidence="2" id="KW-0238">DNA-binding</keyword>
<dbReference type="PANTHER" id="PTHR46797:SF23">
    <property type="entry name" value="HTH-TYPE TRANSCRIPTIONAL REGULATOR SUTR"/>
    <property type="match status" value="1"/>
</dbReference>
<dbReference type="Gene3D" id="1.10.260.40">
    <property type="entry name" value="lambda repressor-like DNA-binding domains"/>
    <property type="match status" value="1"/>
</dbReference>
<dbReference type="CDD" id="cd02209">
    <property type="entry name" value="cupin_XRE_C"/>
    <property type="match status" value="1"/>
</dbReference>
<dbReference type="GO" id="GO:0003700">
    <property type="term" value="F:DNA-binding transcription factor activity"/>
    <property type="evidence" value="ECO:0007669"/>
    <property type="project" value="TreeGrafter"/>
</dbReference>
<evidence type="ECO:0000259" key="4">
    <source>
        <dbReference type="PROSITE" id="PS50943"/>
    </source>
</evidence>
<dbReference type="PANTHER" id="PTHR46797">
    <property type="entry name" value="HTH-TYPE TRANSCRIPTIONAL REGULATOR"/>
    <property type="match status" value="1"/>
</dbReference>
<sequence>MSQSSSVLQHVGTNIRSLRDERSLSQQDLADRAGVSRRTIAALETGQVNISLAKLDAIAAVLGVDFRTIVSAPELKEHALVNALAWQGEKEESKATFLASVPSRSQVELWTWSLAVGESYVAEADAEGWQELIYVLEGELTIQFTDSSKTIAAGSSFIFASSVTYTYINSGSQVLKFIRNVVY</sequence>
<dbReference type="Pfam" id="PF07883">
    <property type="entry name" value="Cupin_2"/>
    <property type="match status" value="1"/>
</dbReference>
<keyword evidence="1" id="KW-0805">Transcription regulation</keyword>
<dbReference type="Pfam" id="PF01381">
    <property type="entry name" value="HTH_3"/>
    <property type="match status" value="1"/>
</dbReference>
<dbReference type="PATRIC" id="fig|1310613.3.peg.663"/>
<protein>
    <submittedName>
        <fullName evidence="5">Helix-turn-helix family protein</fullName>
    </submittedName>
</protein>
<organism evidence="5 6">
    <name type="scientific">Acinetobacter baumannii (strain 1295743)</name>
    <dbReference type="NCBI Taxonomy" id="1310613"/>
    <lineage>
        <taxon>Bacteria</taxon>
        <taxon>Pseudomonadati</taxon>
        <taxon>Pseudomonadota</taxon>
        <taxon>Gammaproteobacteria</taxon>
        <taxon>Moraxellales</taxon>
        <taxon>Moraxellaceae</taxon>
        <taxon>Acinetobacter</taxon>
        <taxon>Acinetobacter calcoaceticus/baumannii complex</taxon>
    </lineage>
</organism>
<comment type="caution">
    <text evidence="5">The sequence shown here is derived from an EMBL/GenBank/DDBJ whole genome shotgun (WGS) entry which is preliminary data.</text>
</comment>
<dbReference type="GO" id="GO:0005829">
    <property type="term" value="C:cytosol"/>
    <property type="evidence" value="ECO:0007669"/>
    <property type="project" value="TreeGrafter"/>
</dbReference>
<dbReference type="SMART" id="SM00530">
    <property type="entry name" value="HTH_XRE"/>
    <property type="match status" value="1"/>
</dbReference>
<evidence type="ECO:0000256" key="2">
    <source>
        <dbReference type="ARBA" id="ARBA00023125"/>
    </source>
</evidence>
<dbReference type="InterPro" id="IPR001387">
    <property type="entry name" value="Cro/C1-type_HTH"/>
</dbReference>
<dbReference type="RefSeq" id="WP_000083600.1">
    <property type="nucleotide sequence ID" value="NZ_JEWH01000005.1"/>
</dbReference>
<dbReference type="Gene3D" id="2.60.120.10">
    <property type="entry name" value="Jelly Rolls"/>
    <property type="match status" value="1"/>
</dbReference>
<dbReference type="CDD" id="cd00093">
    <property type="entry name" value="HTH_XRE"/>
    <property type="match status" value="1"/>
</dbReference>